<organism evidence="4 5">
    <name type="scientific">Bosea lupini</name>
    <dbReference type="NCBI Taxonomy" id="1036779"/>
    <lineage>
        <taxon>Bacteria</taxon>
        <taxon>Pseudomonadati</taxon>
        <taxon>Pseudomonadota</taxon>
        <taxon>Alphaproteobacteria</taxon>
        <taxon>Hyphomicrobiales</taxon>
        <taxon>Boseaceae</taxon>
        <taxon>Bosea</taxon>
    </lineage>
</organism>
<name>A0A1H7TYG5_9HYPH</name>
<evidence type="ECO:0000256" key="2">
    <source>
        <dbReference type="ARBA" id="ARBA00023239"/>
    </source>
</evidence>
<dbReference type="Gene3D" id="3.90.226.10">
    <property type="entry name" value="2-enoyl-CoA Hydratase, Chain A, domain 1"/>
    <property type="match status" value="1"/>
</dbReference>
<dbReference type="Pfam" id="PF00378">
    <property type="entry name" value="ECH_1"/>
    <property type="match status" value="1"/>
</dbReference>
<keyword evidence="2" id="KW-0456">Lyase</keyword>
<dbReference type="RefSeq" id="WP_091837233.1">
    <property type="nucleotide sequence ID" value="NZ_FOAN01000006.1"/>
</dbReference>
<protein>
    <submittedName>
        <fullName evidence="4">Crotonobetainyl-CoA hydratase</fullName>
    </submittedName>
</protein>
<dbReference type="PROSITE" id="PS00166">
    <property type="entry name" value="ENOYL_COA_HYDRATASE"/>
    <property type="match status" value="1"/>
</dbReference>
<comment type="similarity">
    <text evidence="1 3">Belongs to the enoyl-CoA hydratase/isomerase family.</text>
</comment>
<dbReference type="AlphaFoldDB" id="A0A1H7TYG5"/>
<proteinExistence type="inferred from homology"/>
<dbReference type="PANTHER" id="PTHR11941:SF54">
    <property type="entry name" value="ENOYL-COA HYDRATASE, MITOCHONDRIAL"/>
    <property type="match status" value="1"/>
</dbReference>
<evidence type="ECO:0000313" key="5">
    <source>
        <dbReference type="Proteomes" id="UP000199664"/>
    </source>
</evidence>
<evidence type="ECO:0000313" key="4">
    <source>
        <dbReference type="EMBL" id="SEL89595.1"/>
    </source>
</evidence>
<dbReference type="STRING" id="1036779.SAMN04515666_10632"/>
<dbReference type="GO" id="GO:0016829">
    <property type="term" value="F:lyase activity"/>
    <property type="evidence" value="ECO:0007669"/>
    <property type="project" value="UniProtKB-KW"/>
</dbReference>
<dbReference type="CDD" id="cd06558">
    <property type="entry name" value="crotonase-like"/>
    <property type="match status" value="1"/>
</dbReference>
<dbReference type="EMBL" id="FOAN01000006">
    <property type="protein sequence ID" value="SEL89595.1"/>
    <property type="molecule type" value="Genomic_DNA"/>
</dbReference>
<sequence length="263" mass="28190">MTDLTSLEHILVEVEGPLLWITLNRPEVRNALHPSAHRELHRIFDAYAADPTLRVAILTGAGERAFCAGSDIKARARTNADDYPPTGYAGLTARFDLDKPVIAAVNGFALGGGAEIVLACDMAYAADHAEFGFPEPRVGLAALGGGGLQRLARSLPTKFAMDLALTGRRVSAAEAKVLGLINDHVPAAELRSKVRDVAHMIVANGPLAIEASKAIIRDSLASPDLAASMSRSYPAAIRMLESRDAIEGQSAFLERREPNWLYE</sequence>
<keyword evidence="5" id="KW-1185">Reference proteome</keyword>
<dbReference type="SUPFAM" id="SSF52096">
    <property type="entry name" value="ClpP/crotonase"/>
    <property type="match status" value="1"/>
</dbReference>
<dbReference type="GO" id="GO:0006635">
    <property type="term" value="P:fatty acid beta-oxidation"/>
    <property type="evidence" value="ECO:0007669"/>
    <property type="project" value="TreeGrafter"/>
</dbReference>
<evidence type="ECO:0000256" key="3">
    <source>
        <dbReference type="RuleBase" id="RU003707"/>
    </source>
</evidence>
<accession>A0A1H7TYG5</accession>
<evidence type="ECO:0000256" key="1">
    <source>
        <dbReference type="ARBA" id="ARBA00005254"/>
    </source>
</evidence>
<dbReference type="InterPro" id="IPR014748">
    <property type="entry name" value="Enoyl-CoA_hydra_C"/>
</dbReference>
<dbReference type="Proteomes" id="UP000199664">
    <property type="component" value="Unassembled WGS sequence"/>
</dbReference>
<gene>
    <name evidence="4" type="ORF">SAMN04515666_10632</name>
</gene>
<reference evidence="5" key="1">
    <citation type="submission" date="2016-10" db="EMBL/GenBank/DDBJ databases">
        <authorList>
            <person name="Varghese N."/>
            <person name="Submissions S."/>
        </authorList>
    </citation>
    <scope>NUCLEOTIDE SEQUENCE [LARGE SCALE GENOMIC DNA]</scope>
    <source>
        <strain evidence="5">LMG 26383,CCUG 61248,R- 45681</strain>
    </source>
</reference>
<dbReference type="InterPro" id="IPR001753">
    <property type="entry name" value="Enoyl-CoA_hydra/iso"/>
</dbReference>
<dbReference type="InterPro" id="IPR018376">
    <property type="entry name" value="Enoyl-CoA_hyd/isom_CS"/>
</dbReference>
<dbReference type="InterPro" id="IPR029045">
    <property type="entry name" value="ClpP/crotonase-like_dom_sf"/>
</dbReference>
<dbReference type="OrthoDB" id="5730382at2"/>
<dbReference type="Gene3D" id="1.10.12.10">
    <property type="entry name" value="Lyase 2-enoyl-coa Hydratase, Chain A, domain 2"/>
    <property type="match status" value="1"/>
</dbReference>
<dbReference type="PANTHER" id="PTHR11941">
    <property type="entry name" value="ENOYL-COA HYDRATASE-RELATED"/>
    <property type="match status" value="1"/>
</dbReference>